<evidence type="ECO:0000313" key="3">
    <source>
        <dbReference type="RefSeq" id="XP_022235805.1"/>
    </source>
</evidence>
<dbReference type="GeneID" id="111083518"/>
<gene>
    <name evidence="3" type="primary">LOC111083518</name>
</gene>
<keyword evidence="2" id="KW-1185">Reference proteome</keyword>
<organism evidence="2 3">
    <name type="scientific">Limulus polyphemus</name>
    <name type="common">Atlantic horseshoe crab</name>
    <dbReference type="NCBI Taxonomy" id="6850"/>
    <lineage>
        <taxon>Eukaryota</taxon>
        <taxon>Metazoa</taxon>
        <taxon>Ecdysozoa</taxon>
        <taxon>Arthropoda</taxon>
        <taxon>Chelicerata</taxon>
        <taxon>Merostomata</taxon>
        <taxon>Xiphosura</taxon>
        <taxon>Limulidae</taxon>
        <taxon>Limulus</taxon>
    </lineage>
</organism>
<proteinExistence type="predicted"/>
<name>A0ABM1RWQ0_LIMPO</name>
<evidence type="ECO:0000256" key="1">
    <source>
        <dbReference type="SAM" id="MobiDB-lite"/>
    </source>
</evidence>
<dbReference type="Proteomes" id="UP000694941">
    <property type="component" value="Unplaced"/>
</dbReference>
<sequence length="111" mass="12642">MGMSQEDRQLLLKPEEDRGRKCEDIDQEQQFGNNDHPSGGGQGIINDQLSTEGYDIYRPQGVLERTQSNLDGVSLSWQNLDVFVPEKTKWSCRNCFRASPPSNQTKQILQN</sequence>
<evidence type="ECO:0000313" key="2">
    <source>
        <dbReference type="Proteomes" id="UP000694941"/>
    </source>
</evidence>
<accession>A0ABM1RWQ0</accession>
<feature type="compositionally biased region" description="Basic and acidic residues" evidence="1">
    <location>
        <begin position="1"/>
        <end position="24"/>
    </location>
</feature>
<feature type="region of interest" description="Disordered" evidence="1">
    <location>
        <begin position="1"/>
        <end position="47"/>
    </location>
</feature>
<protein>
    <submittedName>
        <fullName evidence="3">Uncharacterized protein LOC111083518</fullName>
    </submittedName>
</protein>
<reference evidence="3" key="1">
    <citation type="submission" date="2025-08" db="UniProtKB">
        <authorList>
            <consortium name="RefSeq"/>
        </authorList>
    </citation>
    <scope>IDENTIFICATION</scope>
    <source>
        <tissue evidence="3">Muscle</tissue>
    </source>
</reference>
<feature type="non-terminal residue" evidence="3">
    <location>
        <position position="111"/>
    </location>
</feature>
<dbReference type="RefSeq" id="XP_022235805.1">
    <property type="nucleotide sequence ID" value="XM_022380097.1"/>
</dbReference>